<feature type="chain" id="PRO_5007909484" description="Parvulin-like PPIase" evidence="6">
    <location>
        <begin position="23"/>
        <end position="402"/>
    </location>
</feature>
<proteinExistence type="predicted"/>
<dbReference type="Pfam" id="PF13624">
    <property type="entry name" value="SurA_N_3"/>
    <property type="match status" value="1"/>
</dbReference>
<feature type="signal peptide" evidence="6">
    <location>
        <begin position="1"/>
        <end position="22"/>
    </location>
</feature>
<dbReference type="Proteomes" id="UP000004318">
    <property type="component" value="Unassembled WGS sequence"/>
</dbReference>
<evidence type="ECO:0000256" key="1">
    <source>
        <dbReference type="ARBA" id="ARBA00018370"/>
    </source>
</evidence>
<dbReference type="eggNOG" id="COG0760">
    <property type="taxonomic scope" value="Bacteria"/>
</dbReference>
<dbReference type="STRING" id="252305.OB2597_02587"/>
<dbReference type="InterPro" id="IPR046357">
    <property type="entry name" value="PPIase_dom_sf"/>
</dbReference>
<dbReference type="PANTHER" id="PTHR47637:SF1">
    <property type="entry name" value="CHAPERONE SURA"/>
    <property type="match status" value="1"/>
</dbReference>
<gene>
    <name evidence="8" type="ORF">OB2597_02587</name>
</gene>
<accession>A3TXB1</accession>
<dbReference type="Pfam" id="PF00639">
    <property type="entry name" value="Rotamase"/>
    <property type="match status" value="1"/>
</dbReference>
<dbReference type="SUPFAM" id="SSF109998">
    <property type="entry name" value="Triger factor/SurA peptide-binding domain-like"/>
    <property type="match status" value="1"/>
</dbReference>
<keyword evidence="2 6" id="KW-0732">Signal</keyword>
<evidence type="ECO:0000259" key="7">
    <source>
        <dbReference type="PROSITE" id="PS50198"/>
    </source>
</evidence>
<evidence type="ECO:0000256" key="3">
    <source>
        <dbReference type="ARBA" id="ARBA00030642"/>
    </source>
</evidence>
<dbReference type="Gene3D" id="1.10.4030.10">
    <property type="entry name" value="Porin chaperone SurA, peptide-binding domain"/>
    <property type="match status" value="1"/>
</dbReference>
<dbReference type="RefSeq" id="WP_009804771.1">
    <property type="nucleotide sequence ID" value="NZ_CH724131.1"/>
</dbReference>
<sequence length="402" mass="43372">MISRLCLCLTLLVTGTAQFAAAQSFSPAIKVNDKVVTEFELDQRTRMLRLFRTPGDIDALAADQLIDDRLRMQAAEEIGISPSEDQIMAGMEEFAGRANLSAEQFVAALQQAGVAPESFRDFVRAGVAWRETIRARFGPRIQISEQQIDRALASGGASGASVQVLMSEIFLPLTPGAEDETRALAQRIRGMSAEAFARAAREHSSAPSAGAGGRVNWVPVSNLSPQLRSVILGLRPGQISEPVELDGQLALFLLRAVEETENRAPSYAAVEYAAYYIAGGRSAQALERAARVRAQVDTCDDLYGVAQGQPDSVLERGTRAPGEIPEDIAAELAQLDPGEVSTALTRSNGQTLVFLMLCGRSFDVSGAVSREGVALDIQNQRLASFAQGYLQQLRSEARIVRY</sequence>
<dbReference type="EMBL" id="AAMO01000004">
    <property type="protein sequence ID" value="EAQ03471.1"/>
    <property type="molecule type" value="Genomic_DNA"/>
</dbReference>
<dbReference type="SUPFAM" id="SSF54534">
    <property type="entry name" value="FKBP-like"/>
    <property type="match status" value="1"/>
</dbReference>
<dbReference type="InterPro" id="IPR027304">
    <property type="entry name" value="Trigger_fact/SurA_dom_sf"/>
</dbReference>
<dbReference type="Gene3D" id="3.10.50.40">
    <property type="match status" value="1"/>
</dbReference>
<keyword evidence="5" id="KW-0413">Isomerase</keyword>
<comment type="caution">
    <text evidence="8">The sequence shown here is derived from an EMBL/GenBank/DDBJ whole genome shotgun (WGS) entry which is preliminary data.</text>
</comment>
<organism evidence="8 9">
    <name type="scientific">Pseudooceanicola batsensis (strain ATCC BAA-863 / DSM 15984 / KCTC 12145 / HTCC2597)</name>
    <name type="common">Oceanicola batsensis</name>
    <dbReference type="NCBI Taxonomy" id="252305"/>
    <lineage>
        <taxon>Bacteria</taxon>
        <taxon>Pseudomonadati</taxon>
        <taxon>Pseudomonadota</taxon>
        <taxon>Alphaproteobacteria</taxon>
        <taxon>Rhodobacterales</taxon>
        <taxon>Paracoccaceae</taxon>
        <taxon>Pseudooceanicola</taxon>
    </lineage>
</organism>
<evidence type="ECO:0000256" key="2">
    <source>
        <dbReference type="ARBA" id="ARBA00022729"/>
    </source>
</evidence>
<keyword evidence="9" id="KW-1185">Reference proteome</keyword>
<evidence type="ECO:0000256" key="5">
    <source>
        <dbReference type="PROSITE-ProRule" id="PRU00278"/>
    </source>
</evidence>
<dbReference type="PANTHER" id="PTHR47637">
    <property type="entry name" value="CHAPERONE SURA"/>
    <property type="match status" value="1"/>
</dbReference>
<evidence type="ECO:0000256" key="6">
    <source>
        <dbReference type="SAM" id="SignalP"/>
    </source>
</evidence>
<evidence type="ECO:0000256" key="4">
    <source>
        <dbReference type="ARBA" id="ARBA00031484"/>
    </source>
</evidence>
<feature type="domain" description="PpiC" evidence="7">
    <location>
        <begin position="161"/>
        <end position="256"/>
    </location>
</feature>
<dbReference type="InterPro" id="IPR050280">
    <property type="entry name" value="OMP_Chaperone_SurA"/>
</dbReference>
<dbReference type="PROSITE" id="PS50198">
    <property type="entry name" value="PPIC_PPIASE_2"/>
    <property type="match status" value="1"/>
</dbReference>
<dbReference type="HOGENOM" id="CLU_034646_11_2_5"/>
<keyword evidence="5" id="KW-0697">Rotamase</keyword>
<dbReference type="InterPro" id="IPR000297">
    <property type="entry name" value="PPIase_PpiC"/>
</dbReference>
<name>A3TXB1_PSEBH</name>
<evidence type="ECO:0000313" key="8">
    <source>
        <dbReference type="EMBL" id="EAQ03471.1"/>
    </source>
</evidence>
<protein>
    <recommendedName>
        <fullName evidence="1">Parvulin-like PPIase</fullName>
    </recommendedName>
    <alternativeName>
        <fullName evidence="3">Peptidyl-prolyl cis-trans isomerase plp</fullName>
    </alternativeName>
    <alternativeName>
        <fullName evidence="4">Rotamase plp</fullName>
    </alternativeName>
</protein>
<reference evidence="8 9" key="1">
    <citation type="journal article" date="2010" name="J. Bacteriol.">
        <title>Genome sequences of Oceanicola granulosus HTCC2516(T) and Oceanicola batsensis HTCC2597(TDelta).</title>
        <authorList>
            <person name="Thrash J.C."/>
            <person name="Cho J.C."/>
            <person name="Vergin K.L."/>
            <person name="Giovannoni S.J."/>
        </authorList>
    </citation>
    <scope>NUCLEOTIDE SEQUENCE [LARGE SCALE GENOMIC DNA]</scope>
    <source>
        <strain evidence="9">ATCC BAA-863 / DSM 15984 / KCTC 12145 / HTCC2597</strain>
    </source>
</reference>
<dbReference type="AlphaFoldDB" id="A3TXB1"/>
<evidence type="ECO:0000313" key="9">
    <source>
        <dbReference type="Proteomes" id="UP000004318"/>
    </source>
</evidence>
<dbReference type="GO" id="GO:0003755">
    <property type="term" value="F:peptidyl-prolyl cis-trans isomerase activity"/>
    <property type="evidence" value="ECO:0007669"/>
    <property type="project" value="UniProtKB-KW"/>
</dbReference>